<dbReference type="EMBL" id="VSSQ01130327">
    <property type="protein sequence ID" value="MPN58047.1"/>
    <property type="molecule type" value="Genomic_DNA"/>
</dbReference>
<feature type="compositionally biased region" description="Acidic residues" evidence="1">
    <location>
        <begin position="78"/>
        <end position="88"/>
    </location>
</feature>
<name>A0A645J3S8_9ZZZZ</name>
<comment type="caution">
    <text evidence="2">The sequence shown here is derived from an EMBL/GenBank/DDBJ whole genome shotgun (WGS) entry which is preliminary data.</text>
</comment>
<reference evidence="2" key="1">
    <citation type="submission" date="2019-08" db="EMBL/GenBank/DDBJ databases">
        <authorList>
            <person name="Kucharzyk K."/>
            <person name="Murdoch R.W."/>
            <person name="Higgins S."/>
            <person name="Loffler F."/>
        </authorList>
    </citation>
    <scope>NUCLEOTIDE SEQUENCE</scope>
</reference>
<gene>
    <name evidence="2" type="ORF">SDC9_205744</name>
</gene>
<accession>A0A645J3S8</accession>
<sequence length="151" mass="16913">MAKPTEAAYALASIRRLIQVYKHSPEKFILAAVGDIKAIERIVYAKGKENESLKGIKVTSWDSRKIKMTLEQAFNFDDEELQSEEDDGGLSGKEAVSECSDSAGQRFFSFEREVPWGALLNEEASSWELRQDYWPAQAKNDDGGEAGLVYL</sequence>
<proteinExistence type="predicted"/>
<protein>
    <submittedName>
        <fullName evidence="2">Uncharacterized protein</fullName>
    </submittedName>
</protein>
<feature type="region of interest" description="Disordered" evidence="1">
    <location>
        <begin position="78"/>
        <end position="97"/>
    </location>
</feature>
<dbReference type="AlphaFoldDB" id="A0A645J3S8"/>
<evidence type="ECO:0000313" key="2">
    <source>
        <dbReference type="EMBL" id="MPN58047.1"/>
    </source>
</evidence>
<evidence type="ECO:0000256" key="1">
    <source>
        <dbReference type="SAM" id="MobiDB-lite"/>
    </source>
</evidence>
<organism evidence="2">
    <name type="scientific">bioreactor metagenome</name>
    <dbReference type="NCBI Taxonomy" id="1076179"/>
    <lineage>
        <taxon>unclassified sequences</taxon>
        <taxon>metagenomes</taxon>
        <taxon>ecological metagenomes</taxon>
    </lineage>
</organism>